<dbReference type="KEGG" id="srhi:H9L12_01210"/>
<evidence type="ECO:0000313" key="3">
    <source>
        <dbReference type="EMBL" id="QNN65288.1"/>
    </source>
</evidence>
<keyword evidence="4" id="KW-1185">Reference proteome</keyword>
<feature type="chain" id="PRO_5029034472" evidence="2">
    <location>
        <begin position="20"/>
        <end position="466"/>
    </location>
</feature>
<organism evidence="3 4">
    <name type="scientific">Sphingomonas rhizophila</name>
    <dbReference type="NCBI Taxonomy" id="2071607"/>
    <lineage>
        <taxon>Bacteria</taxon>
        <taxon>Pseudomonadati</taxon>
        <taxon>Pseudomonadota</taxon>
        <taxon>Alphaproteobacteria</taxon>
        <taxon>Sphingomonadales</taxon>
        <taxon>Sphingomonadaceae</taxon>
        <taxon>Sphingomonas</taxon>
    </lineage>
</organism>
<sequence>MKPTILMTAASSLALVACAAGPDYVAPPQTASAAAPFVAAVGPAVDPSRPAEGQWWRLYDDPVLDGLVTDALNHNTDVREAVARLDKARALLRAQKTERLPDVGASAGASYARAPADQVAPGDDRTGARFDAGLTASYEVDLFGRIGRGIEAAGGDLAAADADLGAVRIAVAAETARAYADAAGAAAQIQIAQKIVDLLAGSERVAGRRAEVGLTTDLDTARIAALRHERAAQIPQLMAQREAALFRLALLTGRPPRELPAAAGDRSAALSLDRPIPVGDGAQLIARRPDVRAAERRLAASTARIGVATAELYPRISLGGSASSTAGSLGNLFSGGPIGWLLGPLISWSFQDHALARARVAGAEADTRGALAAFDGAVLRSLQETETALSAYRRTIERRRDLAQANDAAARAARIVRAQQREGTVDALSLFDAERTYAERQAALSAVEADLADRQIDLFKALGGTW</sequence>
<dbReference type="RefSeq" id="WP_187542280.1">
    <property type="nucleotide sequence ID" value="NZ_CP060717.1"/>
</dbReference>
<dbReference type="Pfam" id="PF02321">
    <property type="entry name" value="OEP"/>
    <property type="match status" value="2"/>
</dbReference>
<keyword evidence="2" id="KW-0564">Palmitate</keyword>
<dbReference type="InterPro" id="IPR003423">
    <property type="entry name" value="OMP_efflux"/>
</dbReference>
<evidence type="ECO:0000256" key="1">
    <source>
        <dbReference type="ARBA" id="ARBA00007613"/>
    </source>
</evidence>
<reference evidence="3 4" key="1">
    <citation type="submission" date="2020-08" db="EMBL/GenBank/DDBJ databases">
        <title>Genome sequence of Sphingomonas rhizophila KACC 19189T.</title>
        <authorList>
            <person name="Hyun D.-W."/>
            <person name="Bae J.-W."/>
        </authorList>
    </citation>
    <scope>NUCLEOTIDE SEQUENCE [LARGE SCALE GENOMIC DNA]</scope>
    <source>
        <strain evidence="3 4">KACC 19189</strain>
    </source>
</reference>
<dbReference type="GO" id="GO:0005886">
    <property type="term" value="C:plasma membrane"/>
    <property type="evidence" value="ECO:0007669"/>
    <property type="project" value="UniProtKB-SubCell"/>
</dbReference>
<accession>A0A7G9SBR3</accession>
<protein>
    <submittedName>
        <fullName evidence="3">TolC family protein</fullName>
    </submittedName>
</protein>
<name>A0A7G9SBR3_9SPHN</name>
<dbReference type="AlphaFoldDB" id="A0A7G9SBR3"/>
<gene>
    <name evidence="3" type="ORF">H9L12_01210</name>
</gene>
<dbReference type="EMBL" id="CP060717">
    <property type="protein sequence ID" value="QNN65288.1"/>
    <property type="molecule type" value="Genomic_DNA"/>
</dbReference>
<proteinExistence type="inferred from homology"/>
<keyword evidence="2" id="KW-1134">Transmembrane beta strand</keyword>
<comment type="subcellular location">
    <subcellularLocation>
        <location evidence="2">Cell membrane</location>
        <topology evidence="2">Lipid-anchor</topology>
    </subcellularLocation>
</comment>
<evidence type="ECO:0000313" key="4">
    <source>
        <dbReference type="Proteomes" id="UP000515955"/>
    </source>
</evidence>
<dbReference type="Gene3D" id="1.20.1600.10">
    <property type="entry name" value="Outer membrane efflux proteins (OEP)"/>
    <property type="match status" value="1"/>
</dbReference>
<evidence type="ECO:0000256" key="2">
    <source>
        <dbReference type="RuleBase" id="RU362097"/>
    </source>
</evidence>
<feature type="signal peptide" evidence="2">
    <location>
        <begin position="1"/>
        <end position="19"/>
    </location>
</feature>
<dbReference type="PROSITE" id="PS51257">
    <property type="entry name" value="PROKAR_LIPOPROTEIN"/>
    <property type="match status" value="1"/>
</dbReference>
<dbReference type="PANTHER" id="PTHR30203">
    <property type="entry name" value="OUTER MEMBRANE CATION EFFLUX PROTEIN"/>
    <property type="match status" value="1"/>
</dbReference>
<comment type="similarity">
    <text evidence="1 2">Belongs to the outer membrane factor (OMF) (TC 1.B.17) family.</text>
</comment>
<keyword evidence="2" id="KW-0732">Signal</keyword>
<dbReference type="NCBIfam" id="TIGR01845">
    <property type="entry name" value="outer_NodT"/>
    <property type="match status" value="1"/>
</dbReference>
<dbReference type="GO" id="GO:0015562">
    <property type="term" value="F:efflux transmembrane transporter activity"/>
    <property type="evidence" value="ECO:0007669"/>
    <property type="project" value="InterPro"/>
</dbReference>
<dbReference type="InterPro" id="IPR010131">
    <property type="entry name" value="MdtP/NodT-like"/>
</dbReference>
<dbReference type="SUPFAM" id="SSF56954">
    <property type="entry name" value="Outer membrane efflux proteins (OEP)"/>
    <property type="match status" value="1"/>
</dbReference>
<keyword evidence="2" id="KW-0472">Membrane</keyword>
<dbReference type="Proteomes" id="UP000515955">
    <property type="component" value="Chromosome"/>
</dbReference>
<keyword evidence="2" id="KW-0449">Lipoprotein</keyword>
<keyword evidence="2" id="KW-0812">Transmembrane</keyword>
<dbReference type="PANTHER" id="PTHR30203:SF21">
    <property type="entry name" value="OUTER MEMBRANE COMPONENT OF MULTIDRUG EFFLUX PUMP-RELATED"/>
    <property type="match status" value="1"/>
</dbReference>
<dbReference type="Gene3D" id="2.20.200.10">
    <property type="entry name" value="Outer membrane efflux proteins (OEP)"/>
    <property type="match status" value="1"/>
</dbReference>